<protein>
    <submittedName>
        <fullName evidence="3">Histidine phosphatase family protein</fullName>
    </submittedName>
</protein>
<dbReference type="PANTHER" id="PTHR48100">
    <property type="entry name" value="BROAD-SPECIFICITY PHOSPHATASE YOR283W-RELATED"/>
    <property type="match status" value="1"/>
</dbReference>
<proteinExistence type="predicted"/>
<evidence type="ECO:0000256" key="2">
    <source>
        <dbReference type="PIRSR" id="PIRSR613078-2"/>
    </source>
</evidence>
<reference evidence="3 4" key="1">
    <citation type="submission" date="2023-02" db="EMBL/GenBank/DDBJ databases">
        <authorList>
            <person name="Olszewska D."/>
        </authorList>
    </citation>
    <scope>NUCLEOTIDE SEQUENCE [LARGE SCALE GENOMIC DNA]</scope>
    <source>
        <strain evidence="3 4">FDU301</strain>
    </source>
</reference>
<comment type="caution">
    <text evidence="3">The sequence shown here is derived from an EMBL/GenBank/DDBJ whole genome shotgun (WGS) entry which is preliminary data.</text>
</comment>
<dbReference type="EMBL" id="JARAOX010000247">
    <property type="protein sequence ID" value="MDD9786894.1"/>
    <property type="molecule type" value="Genomic_DNA"/>
</dbReference>
<accession>A0ABD4X3T0</accession>
<dbReference type="SMART" id="SM00855">
    <property type="entry name" value="PGAM"/>
    <property type="match status" value="1"/>
</dbReference>
<dbReference type="InterPro" id="IPR050275">
    <property type="entry name" value="PGM_Phosphatase"/>
</dbReference>
<evidence type="ECO:0000313" key="3">
    <source>
        <dbReference type="EMBL" id="MDD9786894.1"/>
    </source>
</evidence>
<dbReference type="SUPFAM" id="SSF53254">
    <property type="entry name" value="Phosphoglycerate mutase-like"/>
    <property type="match status" value="1"/>
</dbReference>
<sequence>MDNSLVITCIRHGMTLENQQKKYIGWSDPPLSIEGKNELKELFLEPQLVISSDLKRALETSAVVFPKSQVVKSKNWRELHFGDWEEKTYEDLKNIRAYRNWIDHWTEHTPPNGESFSSFSNRIWAAWEEAVDLAASQQLRHIAIVSHGGPLRLLASHFKQTASLWDVSFSYGEGFSVACTSYKQAKERRACISYSAVHLPAKENG</sequence>
<organism evidence="3 4">
    <name type="scientific">Priestia megaterium</name>
    <name type="common">Bacillus megaterium</name>
    <dbReference type="NCBI Taxonomy" id="1404"/>
    <lineage>
        <taxon>Bacteria</taxon>
        <taxon>Bacillati</taxon>
        <taxon>Bacillota</taxon>
        <taxon>Bacilli</taxon>
        <taxon>Bacillales</taxon>
        <taxon>Bacillaceae</taxon>
        <taxon>Priestia</taxon>
    </lineage>
</organism>
<dbReference type="CDD" id="cd07067">
    <property type="entry name" value="HP_PGM_like"/>
    <property type="match status" value="1"/>
</dbReference>
<name>A0ABD4X3T0_PRIMG</name>
<dbReference type="Proteomes" id="UP001213771">
    <property type="component" value="Unassembled WGS sequence"/>
</dbReference>
<dbReference type="Gene3D" id="3.40.50.1240">
    <property type="entry name" value="Phosphoglycerate mutase-like"/>
    <property type="match status" value="1"/>
</dbReference>
<dbReference type="AlphaFoldDB" id="A0ABD4X3T0"/>
<evidence type="ECO:0000313" key="4">
    <source>
        <dbReference type="Proteomes" id="UP001213771"/>
    </source>
</evidence>
<feature type="binding site" evidence="2">
    <location>
        <begin position="11"/>
        <end position="18"/>
    </location>
    <ligand>
        <name>substrate</name>
    </ligand>
</feature>
<gene>
    <name evidence="3" type="ORF">PVE99_31535</name>
</gene>
<dbReference type="InterPro" id="IPR013078">
    <property type="entry name" value="His_Pase_superF_clade-1"/>
</dbReference>
<feature type="active site" description="Proton donor/acceptor" evidence="1">
    <location>
        <position position="78"/>
    </location>
</feature>
<dbReference type="InterPro" id="IPR029033">
    <property type="entry name" value="His_PPase_superfam"/>
</dbReference>
<evidence type="ECO:0000256" key="1">
    <source>
        <dbReference type="PIRSR" id="PIRSR613078-1"/>
    </source>
</evidence>
<dbReference type="RefSeq" id="WP_057273044.1">
    <property type="nucleotide sequence ID" value="NZ_JACYVS010000002.1"/>
</dbReference>
<dbReference type="Pfam" id="PF00300">
    <property type="entry name" value="His_Phos_1"/>
    <property type="match status" value="1"/>
</dbReference>
<feature type="binding site" evidence="2">
    <location>
        <position position="56"/>
    </location>
    <ligand>
        <name>substrate</name>
    </ligand>
</feature>
<dbReference type="PANTHER" id="PTHR48100:SF59">
    <property type="entry name" value="ADENOSYLCOBALAMIN_ALPHA-RIBAZOLE PHOSPHATASE"/>
    <property type="match status" value="1"/>
</dbReference>
<feature type="active site" description="Tele-phosphohistidine intermediate" evidence="1">
    <location>
        <position position="12"/>
    </location>
</feature>